<dbReference type="RefSeq" id="WP_109905046.1">
    <property type="nucleotide sequence ID" value="NZ_QGLE01000004.1"/>
</dbReference>
<evidence type="ECO:0000259" key="1">
    <source>
        <dbReference type="PROSITE" id="PS50112"/>
    </source>
</evidence>
<accession>A0A317EB25</accession>
<feature type="domain" description="PAS" evidence="1">
    <location>
        <begin position="21"/>
        <end position="66"/>
    </location>
</feature>
<evidence type="ECO:0000313" key="2">
    <source>
        <dbReference type="EMBL" id="PWR24327.1"/>
    </source>
</evidence>
<name>A0A317EB25_9PROT</name>
<dbReference type="SUPFAM" id="SSF55785">
    <property type="entry name" value="PYP-like sensor domain (PAS domain)"/>
    <property type="match status" value="1"/>
</dbReference>
<protein>
    <recommendedName>
        <fullName evidence="1">PAS domain-containing protein</fullName>
    </recommendedName>
</protein>
<dbReference type="AlphaFoldDB" id="A0A317EB25"/>
<dbReference type="Proteomes" id="UP000245461">
    <property type="component" value="Unassembled WGS sequence"/>
</dbReference>
<gene>
    <name evidence="2" type="ORF">DKG74_09440</name>
</gene>
<comment type="caution">
    <text evidence="2">The sequence shown here is derived from an EMBL/GenBank/DDBJ whole genome shotgun (WGS) entry which is preliminary data.</text>
</comment>
<dbReference type="OrthoDB" id="7179826at2"/>
<proteinExistence type="predicted"/>
<reference evidence="2 3" key="1">
    <citation type="submission" date="2018-05" db="EMBL/GenBank/DDBJ databases">
        <title>Zavarzinia sp. HR-AS.</title>
        <authorList>
            <person name="Lee Y."/>
            <person name="Jeon C.O."/>
        </authorList>
    </citation>
    <scope>NUCLEOTIDE SEQUENCE [LARGE SCALE GENOMIC DNA]</scope>
    <source>
        <strain evidence="2 3">HR-AS</strain>
    </source>
</reference>
<dbReference type="NCBIfam" id="TIGR00229">
    <property type="entry name" value="sensory_box"/>
    <property type="match status" value="1"/>
</dbReference>
<dbReference type="PROSITE" id="PS50112">
    <property type="entry name" value="PAS"/>
    <property type="match status" value="1"/>
</dbReference>
<dbReference type="SMART" id="SM00091">
    <property type="entry name" value="PAS"/>
    <property type="match status" value="1"/>
</dbReference>
<dbReference type="InterPro" id="IPR035965">
    <property type="entry name" value="PAS-like_dom_sf"/>
</dbReference>
<organism evidence="2 3">
    <name type="scientific">Zavarzinia aquatilis</name>
    <dbReference type="NCBI Taxonomy" id="2211142"/>
    <lineage>
        <taxon>Bacteria</taxon>
        <taxon>Pseudomonadati</taxon>
        <taxon>Pseudomonadota</taxon>
        <taxon>Alphaproteobacteria</taxon>
        <taxon>Rhodospirillales</taxon>
        <taxon>Zavarziniaceae</taxon>
        <taxon>Zavarzinia</taxon>
    </lineage>
</organism>
<sequence>MEMPPAMPPPEAEPSDRHRQEVAALSALVRHVRDGIVVIDEAGRIASINPYLARRAGLEAAAMSGRPAAELLAWSEAEATATVPRAANLDLVAGGKTLRCEAMILPLAREGDEWLRIVVLHPPEAGAPPGLSDFERRVLAALGRTLDRPPPGGVSGQIEVIVVDAVKQRLGLRWRAVAERVMTTAATMIGQRLDAGETFARVADTSFIVAFRTTSVEEASGRARAIAEDILRHLLGDAETAGIAILGTADPLPGTVAATPSPAAILEARIADGRDQYRQRLAATIARLLREARLETRPIRRRGGQESGLVLAGTDGATSNGLALLRQAGVFPRTHPETGLLPLALVVDRLYRSLDGAGARVPVHVVPVPLSLLDDRQGLDHFLALARPLPEALRRCLILMISDIGRDAARPRLTDLAQRIAPFCRRVGLAVDGLEDGAIAYDDIRPTGLRLLWTPALAAIAQREPERLRRLVENAHRHHCLVLVEGALTAEERVLVEDQLAIDLTVD</sequence>
<evidence type="ECO:0000313" key="3">
    <source>
        <dbReference type="Proteomes" id="UP000245461"/>
    </source>
</evidence>
<dbReference type="Gene3D" id="3.30.450.20">
    <property type="entry name" value="PAS domain"/>
    <property type="match status" value="1"/>
</dbReference>
<dbReference type="EMBL" id="QGLE01000004">
    <property type="protein sequence ID" value="PWR24327.1"/>
    <property type="molecule type" value="Genomic_DNA"/>
</dbReference>
<keyword evidence="3" id="KW-1185">Reference proteome</keyword>
<dbReference type="InterPro" id="IPR000014">
    <property type="entry name" value="PAS"/>
</dbReference>